<name>B5I9E2_ACIB4</name>
<evidence type="ECO:0000256" key="2">
    <source>
        <dbReference type="ARBA" id="ARBA00022679"/>
    </source>
</evidence>
<dbReference type="GO" id="GO:0005829">
    <property type="term" value="C:cytosol"/>
    <property type="evidence" value="ECO:0007669"/>
    <property type="project" value="TreeGrafter"/>
</dbReference>
<reference evidence="5" key="1">
    <citation type="submission" date="2010-02" db="EMBL/GenBank/DDBJ databases">
        <title>Complete sequence of Aciduliprofundum boonei T469.</title>
        <authorList>
            <consortium name="US DOE Joint Genome Institute"/>
            <person name="Lucas S."/>
            <person name="Copeland A."/>
            <person name="Lapidus A."/>
            <person name="Cheng J.-F."/>
            <person name="Bruce D."/>
            <person name="Goodwin L."/>
            <person name="Pitluck S."/>
            <person name="Saunders E."/>
            <person name="Detter J.C."/>
            <person name="Han C."/>
            <person name="Tapia R."/>
            <person name="Land M."/>
            <person name="Hauser L."/>
            <person name="Kyrpides N."/>
            <person name="Mikhailova N."/>
            <person name="Flores G."/>
            <person name="Reysenbach A.-L."/>
            <person name="Woyke T."/>
        </authorList>
    </citation>
    <scope>NUCLEOTIDE SEQUENCE</scope>
    <source>
        <strain evidence="5">T469</strain>
    </source>
</reference>
<keyword evidence="2" id="KW-0808">Transferase</keyword>
<dbReference type="PANTHER" id="PTHR42679:SF2">
    <property type="entry name" value="S-METHYL-5'-THIOADENOSINE PHOSPHORYLASE"/>
    <property type="match status" value="1"/>
</dbReference>
<evidence type="ECO:0000256" key="1">
    <source>
        <dbReference type="ARBA" id="ARBA00022676"/>
    </source>
</evidence>
<dbReference type="InterPro" id="IPR000845">
    <property type="entry name" value="Nucleoside_phosphorylase_d"/>
</dbReference>
<dbReference type="EMBL" id="CP001941">
    <property type="protein sequence ID" value="ADD08589.1"/>
    <property type="molecule type" value="Genomic_DNA"/>
</dbReference>
<dbReference type="OrthoDB" id="7681at2157"/>
<dbReference type="eggNOG" id="arCOG01327">
    <property type="taxonomic scope" value="Archaea"/>
</dbReference>
<dbReference type="RefSeq" id="WP_008082201.1">
    <property type="nucleotide sequence ID" value="NC_013926.1"/>
</dbReference>
<protein>
    <submittedName>
        <fullName evidence="5">Purine or other phosphorylase family 1</fullName>
    </submittedName>
</protein>
<keyword evidence="3" id="KW-0175">Coiled coil</keyword>
<dbReference type="GO" id="GO:0017061">
    <property type="term" value="F:S-methyl-5-thioadenosine phosphorylase activity"/>
    <property type="evidence" value="ECO:0007669"/>
    <property type="project" value="InterPro"/>
</dbReference>
<dbReference type="GO" id="GO:0019509">
    <property type="term" value="P:L-methionine salvage from methylthioadenosine"/>
    <property type="evidence" value="ECO:0007669"/>
    <property type="project" value="TreeGrafter"/>
</dbReference>
<keyword evidence="1" id="KW-0328">Glycosyltransferase</keyword>
<evidence type="ECO:0000256" key="3">
    <source>
        <dbReference type="SAM" id="Coils"/>
    </source>
</evidence>
<dbReference type="KEGG" id="abi:Aboo_0780"/>
<accession>B5I9E2</accession>
<dbReference type="Gene3D" id="3.40.50.1580">
    <property type="entry name" value="Nucleoside phosphorylase domain"/>
    <property type="match status" value="1"/>
</dbReference>
<organism evidence="5 6">
    <name type="scientific">Aciduliprofundum boonei (strain DSM 19572 / T469)</name>
    <dbReference type="NCBI Taxonomy" id="439481"/>
    <lineage>
        <taxon>Archaea</taxon>
        <taxon>Methanobacteriati</taxon>
        <taxon>Thermoplasmatota</taxon>
        <taxon>DHVE2 group</taxon>
        <taxon>Candidatus Aciduliprofundum</taxon>
    </lineage>
</organism>
<dbReference type="HOGENOM" id="CLU_054456_0_2_2"/>
<dbReference type="CDD" id="cd09010">
    <property type="entry name" value="MTAP_SsMTAPII_like_MTIP"/>
    <property type="match status" value="1"/>
</dbReference>
<dbReference type="GeneID" id="8827730"/>
<dbReference type="PANTHER" id="PTHR42679">
    <property type="entry name" value="S-METHYL-5'-THIOADENOSINE PHOSPHORYLASE"/>
    <property type="match status" value="1"/>
</dbReference>
<dbReference type="GO" id="GO:0009116">
    <property type="term" value="P:nucleoside metabolic process"/>
    <property type="evidence" value="ECO:0007669"/>
    <property type="project" value="InterPro"/>
</dbReference>
<feature type="coiled-coil region" evidence="3">
    <location>
        <begin position="196"/>
        <end position="223"/>
    </location>
</feature>
<dbReference type="Proteomes" id="UP000001400">
    <property type="component" value="Chromosome"/>
</dbReference>
<sequence>MIGIIGGSGLYDGIEGIDGKEKIEKTEYGDVKVFIGDNFAFVSRHSNPPKPPHRVNYHANIMAFRELNVKNIVAISTVGSLKDNIKPGSFLLPANLLDFTNRVWTYHDNELYHVNMYEPFCKELREKINEKLSIPVGGTYATMKGPQFETAAEANMLRILGADIVGMTVAPEAKLAKELNLCYQPICIVVNYVDGKTSHKENLKVMKELNEQLKKLIQELSNFA</sequence>
<evidence type="ECO:0000313" key="5">
    <source>
        <dbReference type="EMBL" id="ADD08589.1"/>
    </source>
</evidence>
<keyword evidence="6" id="KW-1185">Reference proteome</keyword>
<dbReference type="STRING" id="439481.Aboo_0780"/>
<dbReference type="InterPro" id="IPR010044">
    <property type="entry name" value="MTAP"/>
</dbReference>
<dbReference type="Pfam" id="PF01048">
    <property type="entry name" value="PNP_UDP_1"/>
    <property type="match status" value="1"/>
</dbReference>
<gene>
    <name evidence="5" type="ordered locus">Aboo_0780</name>
</gene>
<dbReference type="InterPro" id="IPR035994">
    <property type="entry name" value="Nucleoside_phosphorylase_sf"/>
</dbReference>
<dbReference type="AlphaFoldDB" id="B5I9E2"/>
<feature type="domain" description="Nucleoside phosphorylase" evidence="4">
    <location>
        <begin position="2"/>
        <end position="220"/>
    </location>
</feature>
<dbReference type="SUPFAM" id="SSF53167">
    <property type="entry name" value="Purine and uridine phosphorylases"/>
    <property type="match status" value="1"/>
</dbReference>
<evidence type="ECO:0000313" key="6">
    <source>
        <dbReference type="Proteomes" id="UP000001400"/>
    </source>
</evidence>
<evidence type="ECO:0000259" key="4">
    <source>
        <dbReference type="Pfam" id="PF01048"/>
    </source>
</evidence>
<proteinExistence type="predicted"/>